<dbReference type="GO" id="GO:0008713">
    <property type="term" value="F:ADP-heptose-lipopolysaccharide heptosyltransferase activity"/>
    <property type="evidence" value="ECO:0007669"/>
    <property type="project" value="UniProtKB-EC"/>
</dbReference>
<evidence type="ECO:0000313" key="6">
    <source>
        <dbReference type="EMBL" id="ACL70636.1"/>
    </source>
</evidence>
<dbReference type="Pfam" id="PF01075">
    <property type="entry name" value="Glyco_transf_9"/>
    <property type="match status" value="1"/>
</dbReference>
<dbReference type="NCBIfam" id="TIGR02201">
    <property type="entry name" value="heptsyl_trn_III"/>
    <property type="match status" value="1"/>
</dbReference>
<dbReference type="HOGENOM" id="CLU_038371_0_0_9"/>
<dbReference type="CAZy" id="GT9">
    <property type="family name" value="Glycosyltransferase Family 9"/>
</dbReference>
<dbReference type="Proteomes" id="UP000000719">
    <property type="component" value="Chromosome"/>
</dbReference>
<dbReference type="RefSeq" id="WP_015923605.1">
    <property type="nucleotide sequence ID" value="NC_011899.1"/>
</dbReference>
<dbReference type="GO" id="GO:0005829">
    <property type="term" value="C:cytosol"/>
    <property type="evidence" value="ECO:0007669"/>
    <property type="project" value="TreeGrafter"/>
</dbReference>
<evidence type="ECO:0000256" key="5">
    <source>
        <dbReference type="ARBA" id="ARBA00047503"/>
    </source>
</evidence>
<dbReference type="CDD" id="cd03789">
    <property type="entry name" value="GT9_LPS_heptosyltransferase"/>
    <property type="match status" value="1"/>
</dbReference>
<keyword evidence="1" id="KW-0328">Glycosyltransferase</keyword>
<dbReference type="PANTHER" id="PTHR30160:SF1">
    <property type="entry name" value="LIPOPOLYSACCHARIDE 1,2-N-ACETYLGLUCOSAMINETRANSFERASE-RELATED"/>
    <property type="match status" value="1"/>
</dbReference>
<dbReference type="KEGG" id="hor:Hore_18880"/>
<dbReference type="EC" id="2.4.99.24" evidence="4"/>
<accession>B8CZB7</accession>
<proteinExistence type="inferred from homology"/>
<dbReference type="PANTHER" id="PTHR30160">
    <property type="entry name" value="TETRAACYLDISACCHARIDE 4'-KINASE-RELATED"/>
    <property type="match status" value="1"/>
</dbReference>
<dbReference type="eggNOG" id="COG0859">
    <property type="taxonomic scope" value="Bacteria"/>
</dbReference>
<gene>
    <name evidence="6" type="ordered locus">Hore_18880</name>
</gene>
<dbReference type="Gene3D" id="3.40.50.2000">
    <property type="entry name" value="Glycogen Phosphorylase B"/>
    <property type="match status" value="2"/>
</dbReference>
<dbReference type="InterPro" id="IPR011916">
    <property type="entry name" value="LipoPS_heptosylTferase-III"/>
</dbReference>
<keyword evidence="2 6" id="KW-0808">Transferase</keyword>
<name>B8CZB7_HALOH</name>
<dbReference type="InterPro" id="IPR002201">
    <property type="entry name" value="Glyco_trans_9"/>
</dbReference>
<dbReference type="NCBIfam" id="TIGR02195">
    <property type="entry name" value="heptsyl_trn_II"/>
    <property type="match status" value="1"/>
</dbReference>
<evidence type="ECO:0000256" key="3">
    <source>
        <dbReference type="ARBA" id="ARBA00043995"/>
    </source>
</evidence>
<organism evidence="6 7">
    <name type="scientific">Halothermothrix orenii (strain H 168 / OCM 544 / DSM 9562)</name>
    <dbReference type="NCBI Taxonomy" id="373903"/>
    <lineage>
        <taxon>Bacteria</taxon>
        <taxon>Bacillati</taxon>
        <taxon>Bacillota</taxon>
        <taxon>Clostridia</taxon>
        <taxon>Halanaerobiales</taxon>
        <taxon>Halothermotrichaceae</taxon>
        <taxon>Halothermothrix</taxon>
    </lineage>
</organism>
<dbReference type="EMBL" id="CP001098">
    <property type="protein sequence ID" value="ACL70636.1"/>
    <property type="molecule type" value="Genomic_DNA"/>
</dbReference>
<protein>
    <recommendedName>
        <fullName evidence="4">lipopolysaccharide heptosyltransferase II</fullName>
        <ecNumber evidence="4">2.4.99.24</ecNumber>
    </recommendedName>
</protein>
<dbReference type="STRING" id="373903.Hore_18880"/>
<evidence type="ECO:0000256" key="1">
    <source>
        <dbReference type="ARBA" id="ARBA00022676"/>
    </source>
</evidence>
<sequence length="348" mass="39241">MTGQKPSIPDHIQKAKRILIIDLLYLGDLIFATPFIRNLRYNYPDARIDMVVNSNFHDIIAGNPYLDNIYPYDKKWDLKESFAFARGLKANNYDVGLNIHGNWRTALLLKLINPRSTAGFATRGRGIFLDKKLKPAGGCHMVEVYLDFLEELGLNIKNKDLELRLDKTAEDNMIAFLRKNGVRGKEHLVGINTGGTWPAKRWPGERFAALADRLQKEYEGVRVIFTGGPGDVDRVYSIIKKMETEPVVAAGKTTLPELVALVRLCDVVISGDTGPVHVSAAVGTPTLTLFGPSDEVKYRPYGTEHRIIYRDIDCRPCGQQECPEGHHRCLREISVDEVFEEIKKSGWF</sequence>
<dbReference type="SUPFAM" id="SSF53756">
    <property type="entry name" value="UDP-Glycosyltransferase/glycogen phosphorylase"/>
    <property type="match status" value="1"/>
</dbReference>
<comment type="catalytic activity">
    <reaction evidence="5">
        <text>an L-alpha-D-Hep-(1-&gt;5)-[alpha-Kdo-(2-&gt;4)]-alpha-Kdo-(2-&gt;6)-lipid A + ADP-L-glycero-beta-D-manno-heptose = an L-alpha-D-Hep-(1-&gt;3)-L-alpha-D-Hep-(1-&gt;5)-[alpha-Kdo-(2-&gt;4)]-alpha-Kdo-(2-&gt;6)-lipid A + ADP + H(+)</text>
        <dbReference type="Rhea" id="RHEA:74071"/>
        <dbReference type="ChEBI" id="CHEBI:15378"/>
        <dbReference type="ChEBI" id="CHEBI:61506"/>
        <dbReference type="ChEBI" id="CHEBI:193068"/>
        <dbReference type="ChEBI" id="CHEBI:193069"/>
        <dbReference type="ChEBI" id="CHEBI:456216"/>
        <dbReference type="EC" id="2.4.99.24"/>
    </reaction>
</comment>
<dbReference type="AlphaFoldDB" id="B8CZB7"/>
<dbReference type="InterPro" id="IPR011910">
    <property type="entry name" value="RfaF"/>
</dbReference>
<evidence type="ECO:0000313" key="7">
    <source>
        <dbReference type="Proteomes" id="UP000000719"/>
    </source>
</evidence>
<dbReference type="GO" id="GO:0009244">
    <property type="term" value="P:lipopolysaccharide core region biosynthetic process"/>
    <property type="evidence" value="ECO:0007669"/>
    <property type="project" value="TreeGrafter"/>
</dbReference>
<keyword evidence="7" id="KW-1185">Reference proteome</keyword>
<evidence type="ECO:0000256" key="2">
    <source>
        <dbReference type="ARBA" id="ARBA00022679"/>
    </source>
</evidence>
<reference evidence="6 7" key="1">
    <citation type="journal article" date="2009" name="PLoS ONE">
        <title>Genome analysis of the anaerobic thermohalophilic bacterium Halothermothrix orenii.</title>
        <authorList>
            <person name="Mavromatis K."/>
            <person name="Ivanova N."/>
            <person name="Anderson I."/>
            <person name="Lykidis A."/>
            <person name="Hooper S.D."/>
            <person name="Sun H."/>
            <person name="Kunin V."/>
            <person name="Lapidus A."/>
            <person name="Hugenholtz P."/>
            <person name="Patel B."/>
            <person name="Kyrpides N.C."/>
        </authorList>
    </citation>
    <scope>NUCLEOTIDE SEQUENCE [LARGE SCALE GENOMIC DNA]</scope>
    <source>
        <strain evidence="7">H 168 / OCM 544 / DSM 9562</strain>
    </source>
</reference>
<comment type="similarity">
    <text evidence="3">Belongs to the glycosyltransferase 9 family.</text>
</comment>
<dbReference type="InterPro" id="IPR051199">
    <property type="entry name" value="LPS_LOS_Heptosyltrfase"/>
</dbReference>
<evidence type="ECO:0000256" key="4">
    <source>
        <dbReference type="ARBA" id="ARBA00044042"/>
    </source>
</evidence>